<gene>
    <name evidence="1" type="primary">C12RT1_1</name>
    <name evidence="1" type="ORF">CFP56_039394</name>
</gene>
<accession>A0AAW0LPT8</accession>
<dbReference type="AlphaFoldDB" id="A0AAW0LPT8"/>
<dbReference type="GO" id="GO:1901135">
    <property type="term" value="P:carbohydrate derivative metabolic process"/>
    <property type="evidence" value="ECO:0007669"/>
    <property type="project" value="UniProtKB-ARBA"/>
</dbReference>
<dbReference type="EMBL" id="PKMF04000077">
    <property type="protein sequence ID" value="KAK7852321.1"/>
    <property type="molecule type" value="Genomic_DNA"/>
</dbReference>
<dbReference type="Gene3D" id="3.40.50.2000">
    <property type="entry name" value="Glycogen Phosphorylase B"/>
    <property type="match status" value="1"/>
</dbReference>
<keyword evidence="2" id="KW-1185">Reference proteome</keyword>
<reference evidence="1 2" key="1">
    <citation type="journal article" date="2018" name="Sci. Data">
        <title>The draft genome sequence of cork oak.</title>
        <authorList>
            <person name="Ramos A.M."/>
            <person name="Usie A."/>
            <person name="Barbosa P."/>
            <person name="Barros P.M."/>
            <person name="Capote T."/>
            <person name="Chaves I."/>
            <person name="Simoes F."/>
            <person name="Abreu I."/>
            <person name="Carrasquinho I."/>
            <person name="Faro C."/>
            <person name="Guimaraes J.B."/>
            <person name="Mendonca D."/>
            <person name="Nobrega F."/>
            <person name="Rodrigues L."/>
            <person name="Saibo N.J.M."/>
            <person name="Varela M.C."/>
            <person name="Egas C."/>
            <person name="Matos J."/>
            <person name="Miguel C.M."/>
            <person name="Oliveira M.M."/>
            <person name="Ricardo C.P."/>
            <person name="Goncalves S."/>
        </authorList>
    </citation>
    <scope>NUCLEOTIDE SEQUENCE [LARGE SCALE GENOMIC DNA]</scope>
    <source>
        <strain evidence="2">cv. HL8</strain>
    </source>
</reference>
<dbReference type="SUPFAM" id="SSF53756">
    <property type="entry name" value="UDP-Glycosyltransferase/glycogen phosphorylase"/>
    <property type="match status" value="1"/>
</dbReference>
<dbReference type="Proteomes" id="UP000237347">
    <property type="component" value="Unassembled WGS sequence"/>
</dbReference>
<name>A0AAW0LPT8_QUESU</name>
<dbReference type="GO" id="GO:0008194">
    <property type="term" value="F:UDP-glycosyltransferase activity"/>
    <property type="evidence" value="ECO:0007669"/>
    <property type="project" value="UniProtKB-ARBA"/>
</dbReference>
<evidence type="ECO:0000313" key="2">
    <source>
        <dbReference type="Proteomes" id="UP000237347"/>
    </source>
</evidence>
<dbReference type="PANTHER" id="PTHR48044">
    <property type="entry name" value="GLYCOSYLTRANSFERASE"/>
    <property type="match status" value="1"/>
</dbReference>
<dbReference type="PANTHER" id="PTHR48044:SF29">
    <property type="entry name" value="GLYCOSYLTRANSFERASE"/>
    <property type="match status" value="1"/>
</dbReference>
<sequence>MAFDMASPSFSNMLKTLKPDLVIYDFLQPWAPSIAYTHNIPAVKLHNYWSCHDLFCASCHEKPRLTNSLEGSSTVHPYINDKERILQSFARSSNIVLIKTFRELEGKYIDLLSSLIEKKVVPVGPLVEDPVHEDEKAKTID</sequence>
<proteinExistence type="predicted"/>
<organism evidence="1 2">
    <name type="scientific">Quercus suber</name>
    <name type="common">Cork oak</name>
    <dbReference type="NCBI Taxonomy" id="58331"/>
    <lineage>
        <taxon>Eukaryota</taxon>
        <taxon>Viridiplantae</taxon>
        <taxon>Streptophyta</taxon>
        <taxon>Embryophyta</taxon>
        <taxon>Tracheophyta</taxon>
        <taxon>Spermatophyta</taxon>
        <taxon>Magnoliopsida</taxon>
        <taxon>eudicotyledons</taxon>
        <taxon>Gunneridae</taxon>
        <taxon>Pentapetalae</taxon>
        <taxon>rosids</taxon>
        <taxon>fabids</taxon>
        <taxon>Fagales</taxon>
        <taxon>Fagaceae</taxon>
        <taxon>Quercus</taxon>
    </lineage>
</organism>
<comment type="caution">
    <text evidence="1">The sequence shown here is derived from an EMBL/GenBank/DDBJ whole genome shotgun (WGS) entry which is preliminary data.</text>
</comment>
<protein>
    <submittedName>
        <fullName evidence="1">Flavanone 7-o-glucoside 2''-o-beta-l-rhamnosyltransferase</fullName>
    </submittedName>
</protein>
<evidence type="ECO:0000313" key="1">
    <source>
        <dbReference type="EMBL" id="KAK7852321.1"/>
    </source>
</evidence>